<dbReference type="Pfam" id="PF00569">
    <property type="entry name" value="ZZ"/>
    <property type="match status" value="1"/>
</dbReference>
<feature type="domain" description="ZZ-type" evidence="4">
    <location>
        <begin position="6"/>
        <end position="29"/>
    </location>
</feature>
<proteinExistence type="predicted"/>
<dbReference type="AlphaFoldDB" id="A0A0J9EKB4"/>
<dbReference type="Gene3D" id="3.30.60.90">
    <property type="match status" value="1"/>
</dbReference>
<organism evidence="5">
    <name type="scientific">Ajellomyces dermatitidis (strain ATCC 18188 / CBS 674.68)</name>
    <name type="common">Blastomyces dermatitidis</name>
    <dbReference type="NCBI Taxonomy" id="653446"/>
    <lineage>
        <taxon>Eukaryota</taxon>
        <taxon>Fungi</taxon>
        <taxon>Dikarya</taxon>
        <taxon>Ascomycota</taxon>
        <taxon>Pezizomycotina</taxon>
        <taxon>Eurotiomycetes</taxon>
        <taxon>Eurotiomycetidae</taxon>
        <taxon>Onygenales</taxon>
        <taxon>Ajellomycetaceae</taxon>
        <taxon>Blastomyces</taxon>
    </lineage>
</organism>
<keyword evidence="1" id="KW-0479">Metal-binding</keyword>
<accession>A0A0J9EKB4</accession>
<evidence type="ECO:0000256" key="2">
    <source>
        <dbReference type="ARBA" id="ARBA00022771"/>
    </source>
</evidence>
<dbReference type="Proteomes" id="UP000007802">
    <property type="component" value="Unassembled WGS sequence"/>
</dbReference>
<evidence type="ECO:0000256" key="3">
    <source>
        <dbReference type="ARBA" id="ARBA00022833"/>
    </source>
</evidence>
<keyword evidence="3" id="KW-0862">Zinc</keyword>
<protein>
    <recommendedName>
        <fullName evidence="4">ZZ-type domain-containing protein</fullName>
    </recommendedName>
</protein>
<dbReference type="SUPFAM" id="SSF57850">
    <property type="entry name" value="RING/U-box"/>
    <property type="match status" value="1"/>
</dbReference>
<dbReference type="EMBL" id="GG749411">
    <property type="protein sequence ID" value="KMW66838.1"/>
    <property type="molecule type" value="Genomic_DNA"/>
</dbReference>
<dbReference type="InterPro" id="IPR000433">
    <property type="entry name" value="Znf_ZZ"/>
</dbReference>
<name>A0A0J9EKB4_AJEDA</name>
<dbReference type="InterPro" id="IPR043145">
    <property type="entry name" value="Znf_ZZ_sf"/>
</dbReference>
<evidence type="ECO:0000313" key="5">
    <source>
        <dbReference type="EMBL" id="KMW66838.1"/>
    </source>
</evidence>
<gene>
    <name evidence="5" type="ORF">BDDG_11744</name>
</gene>
<evidence type="ECO:0000259" key="4">
    <source>
        <dbReference type="Pfam" id="PF00569"/>
    </source>
</evidence>
<keyword evidence="2" id="KW-0863">Zinc-finger</keyword>
<dbReference type="GO" id="GO:0008270">
    <property type="term" value="F:zinc ion binding"/>
    <property type="evidence" value="ECO:0007669"/>
    <property type="project" value="UniProtKB-KW"/>
</dbReference>
<evidence type="ECO:0000256" key="1">
    <source>
        <dbReference type="ARBA" id="ARBA00022723"/>
    </source>
</evidence>
<sequence>MASEGCDNCRVMPIVGHRFRCINCIDFDLVIGSLNNVFILDPRPVLSRWA</sequence>
<reference evidence="5" key="1">
    <citation type="submission" date="2010-03" db="EMBL/GenBank/DDBJ databases">
        <title>Annotation of Blastomyces dermatitidis strain ATCC 18188.</title>
        <authorList>
            <consortium name="The Broad Institute Genome Sequencing Platform"/>
            <consortium name="Broad Institute Genome Sequencing Center for Infectious Disease."/>
            <person name="Cuomo C."/>
            <person name="Klein B."/>
            <person name="Sullivan T."/>
            <person name="Heitman J."/>
            <person name="Young S."/>
            <person name="Zeng Q."/>
            <person name="Gargeya S."/>
            <person name="Alvarado L."/>
            <person name="Berlin A.M."/>
            <person name="Chapman S.B."/>
            <person name="Chen Z."/>
            <person name="Freedman E."/>
            <person name="Gellesch M."/>
            <person name="Goldberg J."/>
            <person name="Griggs A."/>
            <person name="Gujja S."/>
            <person name="Heilman E."/>
            <person name="Heiman D."/>
            <person name="Howarth C."/>
            <person name="Mehta T."/>
            <person name="Neiman D."/>
            <person name="Pearson M."/>
            <person name="Roberts A."/>
            <person name="Saif S."/>
            <person name="Shea T."/>
            <person name="Shenoy N."/>
            <person name="Sisk P."/>
            <person name="Stolte C."/>
            <person name="Sykes S."/>
            <person name="White J."/>
            <person name="Yandava C."/>
            <person name="Haas B."/>
            <person name="Nusbaum C."/>
            <person name="Birren B."/>
        </authorList>
    </citation>
    <scope>NUCLEOTIDE SEQUENCE</scope>
    <source>
        <strain evidence="5">ATCC 18188</strain>
    </source>
</reference>